<reference evidence="3 4" key="1">
    <citation type="submission" date="2020-08" db="EMBL/GenBank/DDBJ databases">
        <title>Sequencing the genomes of 1000 actinobacteria strains.</title>
        <authorList>
            <person name="Klenk H.-P."/>
        </authorList>
    </citation>
    <scope>NUCLEOTIDE SEQUENCE [LARGE SCALE GENOMIC DNA]</scope>
    <source>
        <strain evidence="3 4">DSM 45084</strain>
    </source>
</reference>
<evidence type="ECO:0000256" key="2">
    <source>
        <dbReference type="SAM" id="SignalP"/>
    </source>
</evidence>
<name>A0A7W7T264_9PSEU</name>
<dbReference type="EMBL" id="JACHJS010000001">
    <property type="protein sequence ID" value="MBB4965184.1"/>
    <property type="molecule type" value="Genomic_DNA"/>
</dbReference>
<sequence length="159" mass="16643">MRPVALLVLLSALVTGCTVTVTGGGGTTTTTAAPTSAKTATTEDVAPTTEAKTTETTATFDPPALVDEGAPAQYCERTFKGALGRDMSAVVVETPAGRLTCDQAEAILFDYYTLRPDPLFGRPPLALGPLACNQASEGQLAQVVCSDEDNLIYSMWPQR</sequence>
<organism evidence="3 4">
    <name type="scientific">Saccharothrix violaceirubra</name>
    <dbReference type="NCBI Taxonomy" id="413306"/>
    <lineage>
        <taxon>Bacteria</taxon>
        <taxon>Bacillati</taxon>
        <taxon>Actinomycetota</taxon>
        <taxon>Actinomycetes</taxon>
        <taxon>Pseudonocardiales</taxon>
        <taxon>Pseudonocardiaceae</taxon>
        <taxon>Saccharothrix</taxon>
    </lineage>
</organism>
<dbReference type="RefSeq" id="WP_184668612.1">
    <property type="nucleotide sequence ID" value="NZ_BAABAI010000013.1"/>
</dbReference>
<evidence type="ECO:0000313" key="3">
    <source>
        <dbReference type="EMBL" id="MBB4965184.1"/>
    </source>
</evidence>
<accession>A0A7W7T264</accession>
<evidence type="ECO:0000256" key="1">
    <source>
        <dbReference type="SAM" id="MobiDB-lite"/>
    </source>
</evidence>
<feature type="compositionally biased region" description="Low complexity" evidence="1">
    <location>
        <begin position="28"/>
        <end position="56"/>
    </location>
</feature>
<keyword evidence="2" id="KW-0732">Signal</keyword>
<dbReference type="AlphaFoldDB" id="A0A7W7T264"/>
<feature type="signal peptide" evidence="2">
    <location>
        <begin position="1"/>
        <end position="20"/>
    </location>
</feature>
<feature type="region of interest" description="Disordered" evidence="1">
    <location>
        <begin position="24"/>
        <end position="56"/>
    </location>
</feature>
<dbReference type="Proteomes" id="UP000542674">
    <property type="component" value="Unassembled WGS sequence"/>
</dbReference>
<evidence type="ECO:0000313" key="4">
    <source>
        <dbReference type="Proteomes" id="UP000542674"/>
    </source>
</evidence>
<dbReference type="PROSITE" id="PS51257">
    <property type="entry name" value="PROKAR_LIPOPROTEIN"/>
    <property type="match status" value="1"/>
</dbReference>
<comment type="caution">
    <text evidence="3">The sequence shown here is derived from an EMBL/GenBank/DDBJ whole genome shotgun (WGS) entry which is preliminary data.</text>
</comment>
<proteinExistence type="predicted"/>
<protein>
    <recommendedName>
        <fullName evidence="5">Subtilisin inhibitor-like</fullName>
    </recommendedName>
</protein>
<feature type="chain" id="PRO_5039037921" description="Subtilisin inhibitor-like" evidence="2">
    <location>
        <begin position="21"/>
        <end position="159"/>
    </location>
</feature>
<evidence type="ECO:0008006" key="5">
    <source>
        <dbReference type="Google" id="ProtNLM"/>
    </source>
</evidence>
<keyword evidence="4" id="KW-1185">Reference proteome</keyword>
<gene>
    <name evidence="3" type="ORF">F4559_002543</name>
</gene>